<keyword evidence="3" id="KW-1185">Reference proteome</keyword>
<feature type="chain" id="PRO_5043552517" description="Secreted protein" evidence="1">
    <location>
        <begin position="21"/>
        <end position="71"/>
    </location>
</feature>
<protein>
    <recommendedName>
        <fullName evidence="4">Secreted protein</fullName>
    </recommendedName>
</protein>
<keyword evidence="1" id="KW-0732">Signal</keyword>
<name>A0AAV8WDR7_9CUCU</name>
<evidence type="ECO:0000313" key="3">
    <source>
        <dbReference type="Proteomes" id="UP001159042"/>
    </source>
</evidence>
<gene>
    <name evidence="2" type="ORF">NQ315_006991</name>
</gene>
<evidence type="ECO:0008006" key="4">
    <source>
        <dbReference type="Google" id="ProtNLM"/>
    </source>
</evidence>
<dbReference type="EMBL" id="JANEYG010000003">
    <property type="protein sequence ID" value="KAJ8924200.1"/>
    <property type="molecule type" value="Genomic_DNA"/>
</dbReference>
<evidence type="ECO:0000313" key="2">
    <source>
        <dbReference type="EMBL" id="KAJ8924200.1"/>
    </source>
</evidence>
<sequence>MCRTIIVVVITGVFLKQVVSHGMFLNPPNRSSLWRYNRSARINYDDNGINCGGFHLPPNKEFILYFPKVFL</sequence>
<evidence type="ECO:0000256" key="1">
    <source>
        <dbReference type="SAM" id="SignalP"/>
    </source>
</evidence>
<proteinExistence type="predicted"/>
<dbReference type="AlphaFoldDB" id="A0AAV8WDR7"/>
<accession>A0AAV8WDR7</accession>
<organism evidence="2 3">
    <name type="scientific">Exocentrus adspersus</name>
    <dbReference type="NCBI Taxonomy" id="1586481"/>
    <lineage>
        <taxon>Eukaryota</taxon>
        <taxon>Metazoa</taxon>
        <taxon>Ecdysozoa</taxon>
        <taxon>Arthropoda</taxon>
        <taxon>Hexapoda</taxon>
        <taxon>Insecta</taxon>
        <taxon>Pterygota</taxon>
        <taxon>Neoptera</taxon>
        <taxon>Endopterygota</taxon>
        <taxon>Coleoptera</taxon>
        <taxon>Polyphaga</taxon>
        <taxon>Cucujiformia</taxon>
        <taxon>Chrysomeloidea</taxon>
        <taxon>Cerambycidae</taxon>
        <taxon>Lamiinae</taxon>
        <taxon>Acanthocinini</taxon>
        <taxon>Exocentrus</taxon>
    </lineage>
</organism>
<dbReference type="Proteomes" id="UP001159042">
    <property type="component" value="Unassembled WGS sequence"/>
</dbReference>
<comment type="caution">
    <text evidence="2">The sequence shown here is derived from an EMBL/GenBank/DDBJ whole genome shotgun (WGS) entry which is preliminary data.</text>
</comment>
<reference evidence="2 3" key="1">
    <citation type="journal article" date="2023" name="Insect Mol. Biol.">
        <title>Genome sequencing provides insights into the evolution of gene families encoding plant cell wall-degrading enzymes in longhorned beetles.</title>
        <authorList>
            <person name="Shin N.R."/>
            <person name="Okamura Y."/>
            <person name="Kirsch R."/>
            <person name="Pauchet Y."/>
        </authorList>
    </citation>
    <scope>NUCLEOTIDE SEQUENCE [LARGE SCALE GENOMIC DNA]</scope>
    <source>
        <strain evidence="2">EAD_L_NR</strain>
    </source>
</reference>
<feature type="signal peptide" evidence="1">
    <location>
        <begin position="1"/>
        <end position="20"/>
    </location>
</feature>